<dbReference type="PANTHER" id="PTHR11933">
    <property type="entry name" value="TRNA 5-METHYLAMINOMETHYL-2-THIOURIDYLATE -METHYLTRANSFERASE"/>
    <property type="match status" value="1"/>
</dbReference>
<keyword evidence="3" id="KW-1185">Reference proteome</keyword>
<evidence type="ECO:0000313" key="2">
    <source>
        <dbReference type="EMBL" id="BEQ13299.1"/>
    </source>
</evidence>
<feature type="domain" description="NFACT protein RNA binding" evidence="1">
    <location>
        <begin position="227"/>
        <end position="306"/>
    </location>
</feature>
<dbReference type="InterPro" id="IPR014729">
    <property type="entry name" value="Rossmann-like_a/b/a_fold"/>
</dbReference>
<dbReference type="InterPro" id="IPR059101">
    <property type="entry name" value="NFACT-R_2"/>
</dbReference>
<dbReference type="SUPFAM" id="SSF52402">
    <property type="entry name" value="Adenine nucleotide alpha hydrolases-like"/>
    <property type="match status" value="1"/>
</dbReference>
<dbReference type="AlphaFoldDB" id="A0AAU9EJ45"/>
<dbReference type="EMBL" id="AP028679">
    <property type="protein sequence ID" value="BEQ13299.1"/>
    <property type="molecule type" value="Genomic_DNA"/>
</dbReference>
<dbReference type="Gene3D" id="3.40.50.620">
    <property type="entry name" value="HUPs"/>
    <property type="match status" value="1"/>
</dbReference>
<evidence type="ECO:0000313" key="3">
    <source>
        <dbReference type="Proteomes" id="UP001366166"/>
    </source>
</evidence>
<dbReference type="Pfam" id="PF18297">
    <property type="entry name" value="NFACT-R_2"/>
    <property type="match status" value="1"/>
</dbReference>
<accession>A0AAU9EJ45</accession>
<proteinExistence type="predicted"/>
<dbReference type="PANTHER" id="PTHR11933:SF6">
    <property type="entry name" value="THIL AANH DOMAIN-CONTAINING PROTEIN"/>
    <property type="match status" value="1"/>
</dbReference>
<gene>
    <name evidence="2" type="ORF">FAK_03650</name>
</gene>
<dbReference type="KEGG" id="dmp:FAK_03650"/>
<dbReference type="RefSeq" id="WP_338604866.1">
    <property type="nucleotide sequence ID" value="NZ_AP028679.1"/>
</dbReference>
<sequence>MSDGKQIKALGIFSGGLDSMLAVKVLERAGVQVAAVTFATPFFSPERAIVSAKHIGVPLQVAAVGEPHLELVKNPPHGYGSNMNPCIDCHAFMFARAGALMAEQGFDFLFSGEVLGQRPMSQNKQALAQVAKLSGMAEHILRPLSAQALPVTPVEERGLVERERLLGLSGRSRKPQMALAAELGISDYPAPAGGCLLTEPGFSRRLKDLFSHSPQAGLAQVELLKHGRHLRLGPTAKLIVGRNQKENQILEKLAPPEAQWLVTQGLPGPLGLYFGPQGPELELAAALVAGYGKAKPGQTVRVQADQGPGLEVIAQSPRLAAAYLL</sequence>
<evidence type="ECO:0000259" key="1">
    <source>
        <dbReference type="Pfam" id="PF18297"/>
    </source>
</evidence>
<organism evidence="2 3">
    <name type="scientific">Desulfoferula mesophila</name>
    <dbReference type="NCBI Taxonomy" id="3058419"/>
    <lineage>
        <taxon>Bacteria</taxon>
        <taxon>Pseudomonadati</taxon>
        <taxon>Thermodesulfobacteriota</taxon>
        <taxon>Desulfarculia</taxon>
        <taxon>Desulfarculales</taxon>
        <taxon>Desulfarculaceae</taxon>
        <taxon>Desulfoferula</taxon>
    </lineage>
</organism>
<name>A0AAU9EJ45_9BACT</name>
<reference evidence="3" key="1">
    <citation type="journal article" date="2023" name="Arch. Microbiol.">
        <title>Desulfoferula mesophilus gen. nov. sp. nov., a mesophilic sulfate-reducing bacterium isolated from a brackish lake sediment.</title>
        <authorList>
            <person name="Watanabe T."/>
            <person name="Yabe T."/>
            <person name="Tsuji J.M."/>
            <person name="Fukui M."/>
        </authorList>
    </citation>
    <scope>NUCLEOTIDE SEQUENCE [LARGE SCALE GENOMIC DNA]</scope>
    <source>
        <strain evidence="3">12FAK</strain>
    </source>
</reference>
<protein>
    <submittedName>
        <fullName evidence="2">tRNA 4-thiouridine(8) synthase ThiI</fullName>
    </submittedName>
</protein>
<dbReference type="Proteomes" id="UP001366166">
    <property type="component" value="Chromosome"/>
</dbReference>